<name>A0A0M2GIP5_9ACTN</name>
<organism evidence="1 2">
    <name type="scientific">Streptomyces variegatus</name>
    <dbReference type="NCBI Taxonomy" id="284040"/>
    <lineage>
        <taxon>Bacteria</taxon>
        <taxon>Bacillati</taxon>
        <taxon>Actinomycetota</taxon>
        <taxon>Actinomycetes</taxon>
        <taxon>Kitasatosporales</taxon>
        <taxon>Streptomycetaceae</taxon>
        <taxon>Streptomyces</taxon>
    </lineage>
</organism>
<reference evidence="2" key="1">
    <citation type="submission" date="2015-02" db="EMBL/GenBank/DDBJ databases">
        <authorList>
            <person name="Ju K.-S."/>
            <person name="Doroghazi J.R."/>
            <person name="Metcalf W."/>
        </authorList>
    </citation>
    <scope>NUCLEOTIDE SEQUENCE [LARGE SCALE GENOMIC DNA]</scope>
    <source>
        <strain evidence="2">NRRL B-16380</strain>
    </source>
</reference>
<keyword evidence="2" id="KW-1185">Reference proteome</keyword>
<dbReference type="STRING" id="284040.UK15_30705"/>
<comment type="caution">
    <text evidence="1">The sequence shown here is derived from an EMBL/GenBank/DDBJ whole genome shotgun (WGS) entry which is preliminary data.</text>
</comment>
<accession>A0A0M2GIP5</accession>
<evidence type="ECO:0000313" key="1">
    <source>
        <dbReference type="EMBL" id="KJK35522.1"/>
    </source>
</evidence>
<proteinExistence type="predicted"/>
<dbReference type="AlphaFoldDB" id="A0A0M2GIP5"/>
<sequence length="69" mass="7394">MRYSLGLTPCSCAQGVPEEWVQLSVGLYEYVGSGGLATLSDGVQRSLGRAPRDFADYARAAARQGLWNA</sequence>
<dbReference type="EMBL" id="JYJH01000029">
    <property type="protein sequence ID" value="KJK35522.1"/>
    <property type="molecule type" value="Genomic_DNA"/>
</dbReference>
<dbReference type="PATRIC" id="fig|284040.3.peg.4542"/>
<protein>
    <submittedName>
        <fullName evidence="1">Uncharacterized protein</fullName>
    </submittedName>
</protein>
<dbReference type="Proteomes" id="UP000034786">
    <property type="component" value="Unassembled WGS sequence"/>
</dbReference>
<dbReference type="RefSeq" id="WP_031140988.1">
    <property type="nucleotide sequence ID" value="NZ_JYJH01000029.1"/>
</dbReference>
<evidence type="ECO:0000313" key="2">
    <source>
        <dbReference type="Proteomes" id="UP000034786"/>
    </source>
</evidence>
<gene>
    <name evidence="1" type="ORF">UK15_30705</name>
</gene>